<protein>
    <submittedName>
        <fullName evidence="1">Uncharacterized protein</fullName>
    </submittedName>
</protein>
<sequence length="72" mass="8563">MADKMPFYPSERYLASEEVPRNFAVIADKQYGLVGPQRSNIMFDCMRVMNHILSEEEFGRKWESMRVVDMRQ</sequence>
<keyword evidence="2" id="KW-1185">Reference proteome</keyword>
<evidence type="ECO:0000313" key="1">
    <source>
        <dbReference type="EMBL" id="CEJ82690.1"/>
    </source>
</evidence>
<proteinExistence type="predicted"/>
<accession>A0A0A1T971</accession>
<dbReference type="AlphaFoldDB" id="A0A0A1T971"/>
<evidence type="ECO:0000313" key="2">
    <source>
        <dbReference type="Proteomes" id="UP000039046"/>
    </source>
</evidence>
<dbReference type="EMBL" id="CDHN01000001">
    <property type="protein sequence ID" value="CEJ82690.1"/>
    <property type="molecule type" value="Genomic_DNA"/>
</dbReference>
<name>A0A0A1T971_9HYPO</name>
<dbReference type="Proteomes" id="UP000039046">
    <property type="component" value="Unassembled WGS sequence"/>
</dbReference>
<gene>
    <name evidence="1" type="ORF">VHEMI02739</name>
</gene>
<reference evidence="1 2" key="1">
    <citation type="journal article" date="2015" name="Genome Announc.">
        <title>Draft Genome Sequence and Gene Annotation of the Entomopathogenic Fungus Verticillium hemipterigenum.</title>
        <authorList>
            <person name="Horn F."/>
            <person name="Habel A."/>
            <person name="Scharf D.H."/>
            <person name="Dworschak J."/>
            <person name="Brakhage A.A."/>
            <person name="Guthke R."/>
            <person name="Hertweck C."/>
            <person name="Linde J."/>
        </authorList>
    </citation>
    <scope>NUCLEOTIDE SEQUENCE [LARGE SCALE GENOMIC DNA]</scope>
</reference>
<dbReference type="HOGENOM" id="CLU_2723992_0_0_1"/>
<organism evidence="1 2">
    <name type="scientific">[Torrubiella] hemipterigena</name>
    <dbReference type="NCBI Taxonomy" id="1531966"/>
    <lineage>
        <taxon>Eukaryota</taxon>
        <taxon>Fungi</taxon>
        <taxon>Dikarya</taxon>
        <taxon>Ascomycota</taxon>
        <taxon>Pezizomycotina</taxon>
        <taxon>Sordariomycetes</taxon>
        <taxon>Hypocreomycetidae</taxon>
        <taxon>Hypocreales</taxon>
        <taxon>Clavicipitaceae</taxon>
        <taxon>Clavicipitaceae incertae sedis</taxon>
        <taxon>'Torrubiella' clade</taxon>
    </lineage>
</organism>